<dbReference type="GO" id="GO:0006612">
    <property type="term" value="P:protein targeting to membrane"/>
    <property type="evidence" value="ECO:0007669"/>
    <property type="project" value="TreeGrafter"/>
</dbReference>
<reference evidence="9 10" key="1">
    <citation type="journal article" date="2023" name="bioRxiv">
        <title>Conserved and derived expression patterns and positive selection on dental genes reveal complex evolutionary context of ever-growing rodent molars.</title>
        <authorList>
            <person name="Calamari Z.T."/>
            <person name="Song A."/>
            <person name="Cohen E."/>
            <person name="Akter M."/>
            <person name="Roy R.D."/>
            <person name="Hallikas O."/>
            <person name="Christensen M.M."/>
            <person name="Li P."/>
            <person name="Marangoni P."/>
            <person name="Jernvall J."/>
            <person name="Klein O.D."/>
        </authorList>
    </citation>
    <scope>NUCLEOTIDE SEQUENCE [LARGE SCALE GENOMIC DNA]</scope>
    <source>
        <strain evidence="9">V071</strain>
    </source>
</reference>
<dbReference type="GO" id="GO:0005783">
    <property type="term" value="C:endoplasmic reticulum"/>
    <property type="evidence" value="ECO:0007669"/>
    <property type="project" value="TreeGrafter"/>
</dbReference>
<evidence type="ECO:0000313" key="10">
    <source>
        <dbReference type="Proteomes" id="UP001488838"/>
    </source>
</evidence>
<feature type="transmembrane region" description="Helical" evidence="7">
    <location>
        <begin position="76"/>
        <end position="94"/>
    </location>
</feature>
<dbReference type="EC" id="2.3.1.225" evidence="7"/>
<dbReference type="GO" id="GO:0019706">
    <property type="term" value="F:protein-cysteine S-palmitoyltransferase activity"/>
    <property type="evidence" value="ECO:0007669"/>
    <property type="project" value="UniProtKB-EC"/>
</dbReference>
<dbReference type="AlphaFoldDB" id="A0AAW0HXC8"/>
<keyword evidence="2 7" id="KW-0808">Transferase</keyword>
<comment type="catalytic activity">
    <reaction evidence="7">
        <text>L-cysteinyl-[protein] + hexadecanoyl-CoA = S-hexadecanoyl-L-cysteinyl-[protein] + CoA</text>
        <dbReference type="Rhea" id="RHEA:36683"/>
        <dbReference type="Rhea" id="RHEA-COMP:10131"/>
        <dbReference type="Rhea" id="RHEA-COMP:11032"/>
        <dbReference type="ChEBI" id="CHEBI:29950"/>
        <dbReference type="ChEBI" id="CHEBI:57287"/>
        <dbReference type="ChEBI" id="CHEBI:57379"/>
        <dbReference type="ChEBI" id="CHEBI:74151"/>
        <dbReference type="EC" id="2.3.1.225"/>
    </reaction>
</comment>
<evidence type="ECO:0000256" key="3">
    <source>
        <dbReference type="ARBA" id="ARBA00022692"/>
    </source>
</evidence>
<proteinExistence type="inferred from homology"/>
<dbReference type="PANTHER" id="PTHR22883:SF49">
    <property type="entry name" value="PALMITOYLTRANSFERASE ZDHHC7"/>
    <property type="match status" value="1"/>
</dbReference>
<sequence length="324" mass="35967">MQPSGHRLRDIEHHPLLTDNDNYDSASSSSSEADMADRVWFIRDGCGMVCAVMTWLLVVYADFVVTFVMLLPSKDFWYSVVNGVIFNCLAVLALSSHLRTMLTDPGAVPKGNATKEYMESLQLKPGEVIYKCPKCCCIKPERAHHCSICKRCIRKMDHHCPWVNNCVGEKNQRFFVLFTMYIALSSVHALILCGLQFISCVRGQWTECSDFSPPITVILLVFLCLEGLLFFTFTAVMFGTQIHSICNDETSLLPCPHLGSYATEVNPGGLRASPQCSEQTVGPESLQRDSVASDRLCTHLHMCLVMQALAVSPSSVESVVVNPS</sequence>
<feature type="transmembrane region" description="Helical" evidence="7">
    <location>
        <begin position="218"/>
        <end position="238"/>
    </location>
</feature>
<feature type="transmembrane region" description="Helical" evidence="7">
    <location>
        <begin position="45"/>
        <end position="70"/>
    </location>
</feature>
<keyword evidence="4 7" id="KW-1133">Transmembrane helix</keyword>
<evidence type="ECO:0000256" key="5">
    <source>
        <dbReference type="ARBA" id="ARBA00023136"/>
    </source>
</evidence>
<keyword evidence="5 7" id="KW-0472">Membrane</keyword>
<comment type="subcellular location">
    <subcellularLocation>
        <location evidence="1">Membrane</location>
        <topology evidence="1">Multi-pass membrane protein</topology>
    </subcellularLocation>
</comment>
<feature type="domain" description="Palmitoyltransferase DHHC" evidence="8">
    <location>
        <begin position="131"/>
        <end position="251"/>
    </location>
</feature>
<organism evidence="9 10">
    <name type="scientific">Myodes glareolus</name>
    <name type="common">Bank vole</name>
    <name type="synonym">Clethrionomys glareolus</name>
    <dbReference type="NCBI Taxonomy" id="447135"/>
    <lineage>
        <taxon>Eukaryota</taxon>
        <taxon>Metazoa</taxon>
        <taxon>Chordata</taxon>
        <taxon>Craniata</taxon>
        <taxon>Vertebrata</taxon>
        <taxon>Euteleostomi</taxon>
        <taxon>Mammalia</taxon>
        <taxon>Eutheria</taxon>
        <taxon>Euarchontoglires</taxon>
        <taxon>Glires</taxon>
        <taxon>Rodentia</taxon>
        <taxon>Myomorpha</taxon>
        <taxon>Muroidea</taxon>
        <taxon>Cricetidae</taxon>
        <taxon>Arvicolinae</taxon>
        <taxon>Myodes</taxon>
    </lineage>
</organism>
<evidence type="ECO:0000256" key="6">
    <source>
        <dbReference type="ARBA" id="ARBA00023315"/>
    </source>
</evidence>
<dbReference type="InterPro" id="IPR039859">
    <property type="entry name" value="PFA4/ZDH16/20/ERF2-like"/>
</dbReference>
<dbReference type="EMBL" id="JBBHLL010000293">
    <property type="protein sequence ID" value="KAK7806699.1"/>
    <property type="molecule type" value="Genomic_DNA"/>
</dbReference>
<evidence type="ECO:0000256" key="1">
    <source>
        <dbReference type="ARBA" id="ARBA00004141"/>
    </source>
</evidence>
<dbReference type="Pfam" id="PF01529">
    <property type="entry name" value="DHHC"/>
    <property type="match status" value="1"/>
</dbReference>
<accession>A0AAW0HXC8</accession>
<feature type="transmembrane region" description="Helical" evidence="7">
    <location>
        <begin position="174"/>
        <end position="198"/>
    </location>
</feature>
<evidence type="ECO:0000256" key="2">
    <source>
        <dbReference type="ARBA" id="ARBA00022679"/>
    </source>
</evidence>
<keyword evidence="3 7" id="KW-0812">Transmembrane</keyword>
<evidence type="ECO:0000256" key="7">
    <source>
        <dbReference type="RuleBase" id="RU079119"/>
    </source>
</evidence>
<dbReference type="Proteomes" id="UP001488838">
    <property type="component" value="Unassembled WGS sequence"/>
</dbReference>
<comment type="caution">
    <text evidence="9">The sequence shown here is derived from an EMBL/GenBank/DDBJ whole genome shotgun (WGS) entry which is preliminary data.</text>
</comment>
<comment type="similarity">
    <text evidence="7">Belongs to the DHHC palmitoyltransferase family.</text>
</comment>
<name>A0AAW0HXC8_MYOGA</name>
<dbReference type="PANTHER" id="PTHR22883">
    <property type="entry name" value="ZINC FINGER DHHC DOMAIN CONTAINING PROTEIN"/>
    <property type="match status" value="1"/>
</dbReference>
<evidence type="ECO:0000259" key="8">
    <source>
        <dbReference type="Pfam" id="PF01529"/>
    </source>
</evidence>
<evidence type="ECO:0000256" key="4">
    <source>
        <dbReference type="ARBA" id="ARBA00022989"/>
    </source>
</evidence>
<keyword evidence="6 7" id="KW-0012">Acyltransferase</keyword>
<evidence type="ECO:0000313" key="9">
    <source>
        <dbReference type="EMBL" id="KAK7806699.1"/>
    </source>
</evidence>
<dbReference type="GO" id="GO:0016020">
    <property type="term" value="C:membrane"/>
    <property type="evidence" value="ECO:0007669"/>
    <property type="project" value="UniProtKB-SubCell"/>
</dbReference>
<keyword evidence="10" id="KW-1185">Reference proteome</keyword>
<gene>
    <name evidence="9" type="ORF">U0070_005360</name>
</gene>
<dbReference type="InterPro" id="IPR001594">
    <property type="entry name" value="Palmitoyltrfase_DHHC"/>
</dbReference>
<comment type="domain">
    <text evidence="7">The DHHC domain is required for palmitoyltransferase activity.</text>
</comment>
<dbReference type="PROSITE" id="PS50216">
    <property type="entry name" value="DHHC"/>
    <property type="match status" value="1"/>
</dbReference>
<protein>
    <recommendedName>
        <fullName evidence="7">Palmitoyltransferase</fullName>
        <ecNumber evidence="7">2.3.1.225</ecNumber>
    </recommendedName>
</protein>
<dbReference type="GO" id="GO:0005794">
    <property type="term" value="C:Golgi apparatus"/>
    <property type="evidence" value="ECO:0007669"/>
    <property type="project" value="TreeGrafter"/>
</dbReference>